<dbReference type="SUPFAM" id="SSF55347">
    <property type="entry name" value="Glyceraldehyde-3-phosphate dehydrogenase-like, C-terminal domain"/>
    <property type="match status" value="1"/>
</dbReference>
<dbReference type="Gene3D" id="3.40.50.720">
    <property type="entry name" value="NAD(P)-binding Rossmann-like Domain"/>
    <property type="match status" value="1"/>
</dbReference>
<name>A0A561DVP1_9MICO</name>
<comment type="caution">
    <text evidence="6">The sequence shown here is derived from an EMBL/GenBank/DDBJ whole genome shotgun (WGS) entry which is preliminary data.</text>
</comment>
<dbReference type="Pfam" id="PF01408">
    <property type="entry name" value="GFO_IDH_MocA"/>
    <property type="match status" value="1"/>
</dbReference>
<dbReference type="Pfam" id="PF22725">
    <property type="entry name" value="GFO_IDH_MocA_C3"/>
    <property type="match status" value="1"/>
</dbReference>
<evidence type="ECO:0000313" key="6">
    <source>
        <dbReference type="EMBL" id="TWE07426.1"/>
    </source>
</evidence>
<sequence>MDKLRIGLIGAGRIGRVHAECVATLPGTTLQWVCDRDTESATRVSRAQGGRVTANPRDVFEAPDVDAIIIASSTPTHVDLLQLAVEAGVPALCEKPVDLDIARVDEFRQQATSAAVPIAIGFNRRFDPHFAYLRERIASGDIGSLEQLSITSRDLKPGATEYLATSGGIFKDLTIHDFDTARSFIPSIVEVFARGATLFSRSIANLDDYDTASVLLIGAAGEQVSITNSRHAAYGFDQRVEAFGSEGLLTVGNVSDTSVRHWSATSVEALQPYQNFFLERYSQSYLLQLSEFAKAVRGEPNRCAGYDDGRAALMLANAADRSARTGQAVSVDLDGMA</sequence>
<feature type="domain" description="Gfo/Idh/MocA-like oxidoreductase N-terminal" evidence="4">
    <location>
        <begin position="4"/>
        <end position="121"/>
    </location>
</feature>
<dbReference type="SUPFAM" id="SSF51735">
    <property type="entry name" value="NAD(P)-binding Rossmann-fold domains"/>
    <property type="match status" value="1"/>
</dbReference>
<reference evidence="6 7" key="1">
    <citation type="submission" date="2019-06" db="EMBL/GenBank/DDBJ databases">
        <title>Sequencing the genomes of 1000 actinobacteria strains.</title>
        <authorList>
            <person name="Klenk H.-P."/>
        </authorList>
    </citation>
    <scope>NUCLEOTIDE SEQUENCE [LARGE SCALE GENOMIC DNA]</scope>
    <source>
        <strain evidence="6 7">DSM 19560</strain>
    </source>
</reference>
<proteinExistence type="inferred from homology"/>
<comment type="similarity">
    <text evidence="1">Belongs to the Gfo/Idh/MocA family.</text>
</comment>
<evidence type="ECO:0000256" key="2">
    <source>
        <dbReference type="ARBA" id="ARBA00023002"/>
    </source>
</evidence>
<evidence type="ECO:0000259" key="4">
    <source>
        <dbReference type="Pfam" id="PF01408"/>
    </source>
</evidence>
<dbReference type="OrthoDB" id="256869at2"/>
<dbReference type="InterPro" id="IPR055170">
    <property type="entry name" value="GFO_IDH_MocA-like_dom"/>
</dbReference>
<evidence type="ECO:0000256" key="1">
    <source>
        <dbReference type="ARBA" id="ARBA00010928"/>
    </source>
</evidence>
<keyword evidence="2" id="KW-0560">Oxidoreductase</keyword>
<dbReference type="PANTHER" id="PTHR42840">
    <property type="entry name" value="NAD(P)-BINDING ROSSMANN-FOLD SUPERFAMILY PROTEIN-RELATED"/>
    <property type="match status" value="1"/>
</dbReference>
<dbReference type="AlphaFoldDB" id="A0A561DVP1"/>
<feature type="domain" description="GFO/IDH/MocA-like oxidoreductase" evidence="5">
    <location>
        <begin position="130"/>
        <end position="249"/>
    </location>
</feature>
<dbReference type="EMBL" id="VIVQ01000005">
    <property type="protein sequence ID" value="TWE07426.1"/>
    <property type="molecule type" value="Genomic_DNA"/>
</dbReference>
<accession>A0A561DVP1</accession>
<dbReference type="Proteomes" id="UP000318297">
    <property type="component" value="Unassembled WGS sequence"/>
</dbReference>
<dbReference type="InterPro" id="IPR036291">
    <property type="entry name" value="NAD(P)-bd_dom_sf"/>
</dbReference>
<dbReference type="RefSeq" id="WP_145230701.1">
    <property type="nucleotide sequence ID" value="NZ_VIVQ01000005.1"/>
</dbReference>
<dbReference type="GO" id="GO:0016491">
    <property type="term" value="F:oxidoreductase activity"/>
    <property type="evidence" value="ECO:0007669"/>
    <property type="project" value="UniProtKB-KW"/>
</dbReference>
<gene>
    <name evidence="6" type="ORF">BKA23_3445</name>
</gene>
<dbReference type="PANTHER" id="PTHR42840:SF3">
    <property type="entry name" value="BINDING ROSSMANN FOLD OXIDOREDUCTASE, PUTATIVE (AFU_ORTHOLOGUE AFUA_2G10240)-RELATED"/>
    <property type="match status" value="1"/>
</dbReference>
<protein>
    <submittedName>
        <fullName evidence="6">Myo-inositol 2-dehydrogenase/D-chiro-inositol 1-dehydrogenase</fullName>
    </submittedName>
</protein>
<dbReference type="GO" id="GO:0000166">
    <property type="term" value="F:nucleotide binding"/>
    <property type="evidence" value="ECO:0007669"/>
    <property type="project" value="InterPro"/>
</dbReference>
<dbReference type="Gene3D" id="3.30.360.10">
    <property type="entry name" value="Dihydrodipicolinate Reductase, domain 2"/>
    <property type="match status" value="1"/>
</dbReference>
<evidence type="ECO:0000259" key="5">
    <source>
        <dbReference type="Pfam" id="PF22725"/>
    </source>
</evidence>
<evidence type="ECO:0000313" key="7">
    <source>
        <dbReference type="Proteomes" id="UP000318297"/>
    </source>
</evidence>
<keyword evidence="7" id="KW-1185">Reference proteome</keyword>
<dbReference type="InterPro" id="IPR000683">
    <property type="entry name" value="Gfo/Idh/MocA-like_OxRdtase_N"/>
</dbReference>
<keyword evidence="3" id="KW-0520">NAD</keyword>
<organism evidence="6 7">
    <name type="scientific">Rudaeicoccus suwonensis</name>
    <dbReference type="NCBI Taxonomy" id="657409"/>
    <lineage>
        <taxon>Bacteria</taxon>
        <taxon>Bacillati</taxon>
        <taxon>Actinomycetota</taxon>
        <taxon>Actinomycetes</taxon>
        <taxon>Micrococcales</taxon>
        <taxon>Dermacoccaceae</taxon>
        <taxon>Rudaeicoccus</taxon>
    </lineage>
</organism>
<evidence type="ECO:0000256" key="3">
    <source>
        <dbReference type="ARBA" id="ARBA00023027"/>
    </source>
</evidence>